<dbReference type="EMBL" id="CP046883">
    <property type="protein sequence ID" value="QNH97061.1"/>
    <property type="molecule type" value="Genomic_DNA"/>
</dbReference>
<dbReference type="AlphaFoldDB" id="A0A7G7YRE1"/>
<evidence type="ECO:0000256" key="5">
    <source>
        <dbReference type="ARBA" id="ARBA00023136"/>
    </source>
</evidence>
<evidence type="ECO:0000256" key="2">
    <source>
        <dbReference type="ARBA" id="ARBA00022475"/>
    </source>
</evidence>
<gene>
    <name evidence="12" type="ORF">GP473_09150</name>
</gene>
<dbReference type="Proteomes" id="UP000515275">
    <property type="component" value="Chromosome"/>
</dbReference>
<feature type="transmembrane region" description="Helical" evidence="10">
    <location>
        <begin position="50"/>
        <end position="68"/>
    </location>
</feature>
<evidence type="ECO:0000256" key="9">
    <source>
        <dbReference type="ARBA" id="ARBA00049940"/>
    </source>
</evidence>
<dbReference type="GO" id="GO:0034220">
    <property type="term" value="P:monoatomic ion transmembrane transport"/>
    <property type="evidence" value="ECO:0007669"/>
    <property type="project" value="UniProtKB-KW"/>
</dbReference>
<evidence type="ECO:0000256" key="11">
    <source>
        <dbReference type="SAM" id="MobiDB-lite"/>
    </source>
</evidence>
<feature type="transmembrane region" description="Helical" evidence="10">
    <location>
        <begin position="80"/>
        <end position="100"/>
    </location>
</feature>
<feature type="compositionally biased region" description="Basic and acidic residues" evidence="11">
    <location>
        <begin position="214"/>
        <end position="227"/>
    </location>
</feature>
<evidence type="ECO:0000256" key="10">
    <source>
        <dbReference type="RuleBase" id="RU004340"/>
    </source>
</evidence>
<dbReference type="InterPro" id="IPR003691">
    <property type="entry name" value="FluC"/>
</dbReference>
<keyword evidence="13" id="KW-1185">Reference proteome</keyword>
<dbReference type="GO" id="GO:0005886">
    <property type="term" value="C:plasma membrane"/>
    <property type="evidence" value="ECO:0007669"/>
    <property type="project" value="UniProtKB-SubCell"/>
</dbReference>
<evidence type="ECO:0000256" key="6">
    <source>
        <dbReference type="ARBA" id="ARBA00023303"/>
    </source>
</evidence>
<feature type="region of interest" description="Disordered" evidence="11">
    <location>
        <begin position="177"/>
        <end position="227"/>
    </location>
</feature>
<dbReference type="Pfam" id="PF02537">
    <property type="entry name" value="CRCB"/>
    <property type="match status" value="1"/>
</dbReference>
<keyword evidence="4 10" id="KW-1133">Transmembrane helix</keyword>
<keyword evidence="6" id="KW-0813">Transport</keyword>
<evidence type="ECO:0000256" key="1">
    <source>
        <dbReference type="ARBA" id="ARBA00004651"/>
    </source>
</evidence>
<comment type="catalytic activity">
    <reaction evidence="8">
        <text>fluoride(in) = fluoride(out)</text>
        <dbReference type="Rhea" id="RHEA:76159"/>
        <dbReference type="ChEBI" id="CHEBI:17051"/>
    </reaction>
    <physiologicalReaction direction="left-to-right" evidence="8">
        <dbReference type="Rhea" id="RHEA:76160"/>
    </physiologicalReaction>
</comment>
<feature type="transmembrane region" description="Helical" evidence="10">
    <location>
        <begin position="150"/>
        <end position="174"/>
    </location>
</feature>
<keyword evidence="2 10" id="KW-1003">Cell membrane</keyword>
<evidence type="ECO:0000256" key="4">
    <source>
        <dbReference type="ARBA" id="ARBA00022989"/>
    </source>
</evidence>
<accession>A0A7G7YRE1</accession>
<comment type="similarity">
    <text evidence="7 10">Belongs to the fluoride channel Fluc/FEX (TC 1.A.43) family.</text>
</comment>
<evidence type="ECO:0000256" key="7">
    <source>
        <dbReference type="ARBA" id="ARBA00035120"/>
    </source>
</evidence>
<reference evidence="12 13" key="1">
    <citation type="submission" date="2019-12" db="EMBL/GenBank/DDBJ databases">
        <title>Corynebacterium sp. nov., isolated from feces of the Anser Albifrons in China.</title>
        <authorList>
            <person name="Liu Q."/>
        </authorList>
    </citation>
    <scope>NUCLEOTIDE SEQUENCE [LARGE SCALE GENOMIC DNA]</scope>
    <source>
        <strain evidence="12 13">23H37-10</strain>
    </source>
</reference>
<comment type="subcellular location">
    <subcellularLocation>
        <location evidence="1">Cell membrane</location>
        <topology evidence="1">Multi-pass membrane protein</topology>
    </subcellularLocation>
</comment>
<dbReference type="RefSeq" id="WP_185770547.1">
    <property type="nucleotide sequence ID" value="NZ_WWCA01000010.1"/>
</dbReference>
<feature type="transmembrane region" description="Helical" evidence="10">
    <location>
        <begin position="20"/>
        <end position="38"/>
    </location>
</feature>
<name>A0A7G7YRE1_9CORY</name>
<dbReference type="KEGG" id="cans:GP473_09150"/>
<evidence type="ECO:0000256" key="8">
    <source>
        <dbReference type="ARBA" id="ARBA00035585"/>
    </source>
</evidence>
<keyword evidence="6" id="KW-0406">Ion transport</keyword>
<keyword evidence="3 10" id="KW-0812">Transmembrane</keyword>
<proteinExistence type="inferred from homology"/>
<evidence type="ECO:0000313" key="12">
    <source>
        <dbReference type="EMBL" id="QNH97061.1"/>
    </source>
</evidence>
<keyword evidence="6" id="KW-0407">Ion channel</keyword>
<sequence length="227" mass="23826">MTPARKDRSSHRTWMPQRQALYFVFCGGALGVLLSTAVRAGLAPFLSTPLALALVNILGAFALGFLVGKVPDGTSNYRNFFGTGFLGGFTSFSSIAGTLIPNFPRALLNGSAAVSPAVVFGQAVAESPVGGAVINGEIDSVFRMTMSNTIVAVLVAYVSLIIGIVCAGAGLQLANRTGRSGRLSEQPDAEEGIQRGDRRGIPPGVRLVDQNETVLDHRRKDAAHGDR</sequence>
<organism evidence="12 13">
    <name type="scientific">Corynebacterium anserum</name>
    <dbReference type="NCBI Taxonomy" id="2684406"/>
    <lineage>
        <taxon>Bacteria</taxon>
        <taxon>Bacillati</taxon>
        <taxon>Actinomycetota</taxon>
        <taxon>Actinomycetes</taxon>
        <taxon>Mycobacteriales</taxon>
        <taxon>Corynebacteriaceae</taxon>
        <taxon>Corynebacterium</taxon>
    </lineage>
</organism>
<evidence type="ECO:0000313" key="13">
    <source>
        <dbReference type="Proteomes" id="UP000515275"/>
    </source>
</evidence>
<comment type="function">
    <text evidence="9">Fluoride-specific ion channel. Important for reducing fluoride concentration in the cell, thus reducing its toxicity.</text>
</comment>
<protein>
    <recommendedName>
        <fullName evidence="10">Fluoride-specific ion channel</fullName>
    </recommendedName>
</protein>
<evidence type="ECO:0000256" key="3">
    <source>
        <dbReference type="ARBA" id="ARBA00022692"/>
    </source>
</evidence>
<keyword evidence="5 10" id="KW-0472">Membrane</keyword>